<name>A0A383BST7_9ZZZZ</name>
<reference evidence="1" key="1">
    <citation type="submission" date="2018-05" db="EMBL/GenBank/DDBJ databases">
        <authorList>
            <person name="Lanie J.A."/>
            <person name="Ng W.-L."/>
            <person name="Kazmierczak K.M."/>
            <person name="Andrzejewski T.M."/>
            <person name="Davidsen T.M."/>
            <person name="Wayne K.J."/>
            <person name="Tettelin H."/>
            <person name="Glass J.I."/>
            <person name="Rusch D."/>
            <person name="Podicherti R."/>
            <person name="Tsui H.-C.T."/>
            <person name="Winkler M.E."/>
        </authorList>
    </citation>
    <scope>NUCLEOTIDE SEQUENCE</scope>
</reference>
<protein>
    <submittedName>
        <fullName evidence="1">Uncharacterized protein</fullName>
    </submittedName>
</protein>
<dbReference type="EMBL" id="UINC01202924">
    <property type="protein sequence ID" value="SVE22949.1"/>
    <property type="molecule type" value="Genomic_DNA"/>
</dbReference>
<feature type="non-terminal residue" evidence="1">
    <location>
        <position position="29"/>
    </location>
</feature>
<organism evidence="1">
    <name type="scientific">marine metagenome</name>
    <dbReference type="NCBI Taxonomy" id="408172"/>
    <lineage>
        <taxon>unclassified sequences</taxon>
        <taxon>metagenomes</taxon>
        <taxon>ecological metagenomes</taxon>
    </lineage>
</organism>
<evidence type="ECO:0000313" key="1">
    <source>
        <dbReference type="EMBL" id="SVE22949.1"/>
    </source>
</evidence>
<feature type="non-terminal residue" evidence="1">
    <location>
        <position position="1"/>
    </location>
</feature>
<gene>
    <name evidence="1" type="ORF">METZ01_LOCUS475803</name>
</gene>
<accession>A0A383BST7</accession>
<dbReference type="AlphaFoldDB" id="A0A383BST7"/>
<proteinExistence type="predicted"/>
<sequence>MQTNNFADSTLPYPVFDKEKEALSLADKI</sequence>